<dbReference type="Pfam" id="PF02696">
    <property type="entry name" value="SelO"/>
    <property type="match status" value="1"/>
</dbReference>
<keyword evidence="5" id="KW-0479">Metal-binding</keyword>
<sequence length="626" mass="71893">MVEQTNQNFSTLSNSYNPKLEFVNTAYNSFEIDENIGNKVRQVPGYVYSKVTPTPLLNPRIGSLSQRCLEILGLDYDKIYQNQETNDRFAELLCGNELFEGSIPISHNYCGHQFGVFAGQLGDGRAISLGDIKNAKKQTWELQFKGAGKTPYSRTADGRAVLRSSIREFLCSEAFVYLGIPTSRAASLIVSDTKVQRDPIYSGNVILEKCAVVMRVAPSFFRFGSFEIFKKQDKYSGMEGPSHGMENELMPQMLEFLFKNYFPEIYYKVPSLKDQVELYIQEITKRTAELVAHWQTIGYVHGVLNTDNMSALGLTIDYGPYGFIEHFNPKFIPNYSDKEGRYSYENQPSICKWNLNKLAEALHPIIDMSETKKYIDDNFDALYSAKYLDNMGRKLGFVLNELKDKKSLEDLEYECIKSIFDVMKQTSSDFTNTFRVLSKVSRVQELNDSDKQVIEDLVKYSAPIEHVRAQRKPKYSAGAIVRIKQLLDSNPNALYMFGIDPEEARKEIDEIENQSKQPQQSQQEQLDQNRELWTKWVLFYKQALSNMDASISDEIRKKSMDSHNPKFILRNYLMEEAIRLAENDDFSRVDELLKMAYDPYNEQNVSDISTQPPPSWAYDLCVSCSS</sequence>
<evidence type="ECO:0000256" key="1">
    <source>
        <dbReference type="ARBA" id="ARBA00001946"/>
    </source>
</evidence>
<dbReference type="AlphaFoldDB" id="A0A078BEK8"/>
<evidence type="ECO:0000256" key="8">
    <source>
        <dbReference type="ARBA" id="ARBA00022842"/>
    </source>
</evidence>
<dbReference type="GO" id="GO:0046872">
    <property type="term" value="F:metal ion binding"/>
    <property type="evidence" value="ECO:0007669"/>
    <property type="project" value="UniProtKB-KW"/>
</dbReference>
<dbReference type="PANTHER" id="PTHR12153:SF15">
    <property type="entry name" value="PROTEIN ADENYLYLTRANSFERASE SELO, MITOCHONDRIAL"/>
    <property type="match status" value="1"/>
</dbReference>
<evidence type="ECO:0000256" key="6">
    <source>
        <dbReference type="ARBA" id="ARBA00022741"/>
    </source>
</evidence>
<proteinExistence type="inferred from homology"/>
<dbReference type="Proteomes" id="UP000039865">
    <property type="component" value="Unassembled WGS sequence"/>
</dbReference>
<evidence type="ECO:0000313" key="11">
    <source>
        <dbReference type="Proteomes" id="UP000039865"/>
    </source>
</evidence>
<keyword evidence="4" id="KW-0548">Nucleotidyltransferase</keyword>
<evidence type="ECO:0000256" key="5">
    <source>
        <dbReference type="ARBA" id="ARBA00022723"/>
    </source>
</evidence>
<name>A0A078BEK8_STYLE</name>
<comment type="similarity">
    <text evidence="2">Belongs to the SELO family.</text>
</comment>
<protein>
    <recommendedName>
        <fullName evidence="9">Selenoprotein O</fullName>
    </recommendedName>
</protein>
<keyword evidence="7" id="KW-0067">ATP-binding</keyword>
<dbReference type="GO" id="GO:0005524">
    <property type="term" value="F:ATP binding"/>
    <property type="evidence" value="ECO:0007669"/>
    <property type="project" value="UniProtKB-KW"/>
</dbReference>
<keyword evidence="11" id="KW-1185">Reference proteome</keyword>
<gene>
    <name evidence="10" type="primary">Contig7054.g7547</name>
    <name evidence="10" type="ORF">STYLEM_20744</name>
</gene>
<evidence type="ECO:0000256" key="3">
    <source>
        <dbReference type="ARBA" id="ARBA00022679"/>
    </source>
</evidence>
<organism evidence="10 11">
    <name type="scientific">Stylonychia lemnae</name>
    <name type="common">Ciliate</name>
    <dbReference type="NCBI Taxonomy" id="5949"/>
    <lineage>
        <taxon>Eukaryota</taxon>
        <taxon>Sar</taxon>
        <taxon>Alveolata</taxon>
        <taxon>Ciliophora</taxon>
        <taxon>Intramacronucleata</taxon>
        <taxon>Spirotrichea</taxon>
        <taxon>Stichotrichia</taxon>
        <taxon>Sporadotrichida</taxon>
        <taxon>Oxytrichidae</taxon>
        <taxon>Stylonychinae</taxon>
        <taxon>Stylonychia</taxon>
    </lineage>
</organism>
<keyword evidence="6" id="KW-0547">Nucleotide-binding</keyword>
<evidence type="ECO:0000256" key="9">
    <source>
        <dbReference type="ARBA" id="ARBA00031547"/>
    </source>
</evidence>
<dbReference type="EMBL" id="CCKQ01019577">
    <property type="protein sequence ID" value="CDW91587.1"/>
    <property type="molecule type" value="Genomic_DNA"/>
</dbReference>
<reference evidence="10 11" key="1">
    <citation type="submission" date="2014-06" db="EMBL/GenBank/DDBJ databases">
        <authorList>
            <person name="Swart Estienne"/>
        </authorList>
    </citation>
    <scope>NUCLEOTIDE SEQUENCE [LARGE SCALE GENOMIC DNA]</scope>
    <source>
        <strain evidence="10 11">130c</strain>
    </source>
</reference>
<dbReference type="OMA" id="LCVTXSS"/>
<evidence type="ECO:0000313" key="10">
    <source>
        <dbReference type="EMBL" id="CDW91587.1"/>
    </source>
</evidence>
<evidence type="ECO:0000256" key="4">
    <source>
        <dbReference type="ARBA" id="ARBA00022695"/>
    </source>
</evidence>
<dbReference type="InterPro" id="IPR003846">
    <property type="entry name" value="SelO"/>
</dbReference>
<evidence type="ECO:0000256" key="2">
    <source>
        <dbReference type="ARBA" id="ARBA00009747"/>
    </source>
</evidence>
<comment type="cofactor">
    <cofactor evidence="1">
        <name>Mg(2+)</name>
        <dbReference type="ChEBI" id="CHEBI:18420"/>
    </cofactor>
</comment>
<dbReference type="PANTHER" id="PTHR12153">
    <property type="entry name" value="SELENOPROTEIN O"/>
    <property type="match status" value="1"/>
</dbReference>
<dbReference type="GO" id="GO:0016779">
    <property type="term" value="F:nucleotidyltransferase activity"/>
    <property type="evidence" value="ECO:0007669"/>
    <property type="project" value="UniProtKB-KW"/>
</dbReference>
<accession>A0A078BEK8</accession>
<evidence type="ECO:0000256" key="7">
    <source>
        <dbReference type="ARBA" id="ARBA00022840"/>
    </source>
</evidence>
<dbReference type="InParanoid" id="A0A078BEK8"/>
<dbReference type="HAMAP" id="MF_00692">
    <property type="entry name" value="SelO"/>
    <property type="match status" value="1"/>
</dbReference>
<dbReference type="OrthoDB" id="10254721at2759"/>
<keyword evidence="3" id="KW-0808">Transferase</keyword>
<keyword evidence="8" id="KW-0460">Magnesium</keyword>